<dbReference type="NCBIfam" id="NF006778">
    <property type="entry name" value="PRK09293.1-1"/>
    <property type="match status" value="1"/>
</dbReference>
<dbReference type="GO" id="GO:0030388">
    <property type="term" value="P:fructose 1,6-bisphosphate metabolic process"/>
    <property type="evidence" value="ECO:0007669"/>
    <property type="project" value="TreeGrafter"/>
</dbReference>
<evidence type="ECO:0000256" key="2">
    <source>
        <dbReference type="ARBA" id="ARBA00005215"/>
    </source>
</evidence>
<dbReference type="GO" id="GO:0006002">
    <property type="term" value="P:fructose 6-phosphate metabolic process"/>
    <property type="evidence" value="ECO:0007669"/>
    <property type="project" value="TreeGrafter"/>
</dbReference>
<feature type="binding site" evidence="12">
    <location>
        <position position="208"/>
    </location>
    <ligand>
        <name>substrate</name>
    </ligand>
</feature>
<keyword evidence="17" id="KW-1185">Reference proteome</keyword>
<name>A0A5C5VAT0_9BACT</name>
<protein>
    <recommendedName>
        <fullName evidence="10 12">Fructose-1,6-bisphosphatase class 1</fullName>
        <shortName evidence="12">FBPase class 1</shortName>
        <ecNumber evidence="4 12">3.1.3.11</ecNumber>
    </recommendedName>
    <alternativeName>
        <fullName evidence="11 12">D-fructose-1,6-bisphosphate 1-phosphohydrolase class 1</fullName>
    </alternativeName>
</protein>
<dbReference type="GO" id="GO:0006094">
    <property type="term" value="P:gluconeogenesis"/>
    <property type="evidence" value="ECO:0007669"/>
    <property type="project" value="UniProtKB-UniRule"/>
</dbReference>
<sequence>MITTVQQHILQEQRRFPHASGEFSWLLSAITLATKMIGNKVRSAGLTDILGAAGETNVQGEIQQKLDVYANEVLLHCLSTRASVGVLASEENEHPKIVGHASDQANYAVVFDPLDGSSNIDVNVSVGTTFSIMRRPEGASCEEPEKWLLQPGTKQVAAGYVVYGSSTMLVYSVGLGVHGFTLDPSIGAFVLSHPNIKMPKQGKYYSVNEAYAASFPAGYAEYLQMLRDGQLNHAYSSRYIGSMVSDFHRTMLKGGIFLYPLTADNPEGKLRVLYEAFPIAFLCEQAGGRASDGANRLLDMEPTSIHQRTPMVVGSEVEMELFEKMVASGEIASLA</sequence>
<dbReference type="InterPro" id="IPR044015">
    <property type="entry name" value="FBPase_C_dom"/>
</dbReference>
<dbReference type="PROSITE" id="PS00124">
    <property type="entry name" value="FBPASE"/>
    <property type="match status" value="1"/>
</dbReference>
<accession>A0A5C5VAT0</accession>
<comment type="caution">
    <text evidence="16">The sequence shown here is derived from an EMBL/GenBank/DDBJ whole genome shotgun (WGS) entry which is preliminary data.</text>
</comment>
<feature type="binding site" evidence="12">
    <location>
        <position position="112"/>
    </location>
    <ligand>
        <name>Mg(2+)</name>
        <dbReference type="ChEBI" id="CHEBI:18420"/>
        <label>2</label>
    </ligand>
</feature>
<comment type="subunit">
    <text evidence="12">Homotetramer.</text>
</comment>
<comment type="cofactor">
    <cofactor evidence="12">
        <name>Mg(2+)</name>
        <dbReference type="ChEBI" id="CHEBI:18420"/>
    </cofactor>
    <text evidence="12">Binds 2 magnesium ions per subunit.</text>
</comment>
<feature type="binding site" evidence="12">
    <location>
        <position position="239"/>
    </location>
    <ligand>
        <name>substrate</name>
    </ligand>
</feature>
<dbReference type="GO" id="GO:0042132">
    <property type="term" value="F:fructose 1,6-bisphosphate 1-phosphatase activity"/>
    <property type="evidence" value="ECO:0007669"/>
    <property type="project" value="UniProtKB-UniRule"/>
</dbReference>
<evidence type="ECO:0000256" key="3">
    <source>
        <dbReference type="ARBA" id="ARBA00010941"/>
    </source>
</evidence>
<feature type="domain" description="Fructose-1-6-bisphosphatase class I N-terminal" evidence="14">
    <location>
        <begin position="4"/>
        <end position="194"/>
    </location>
</feature>
<evidence type="ECO:0000256" key="12">
    <source>
        <dbReference type="HAMAP-Rule" id="MF_01855"/>
    </source>
</evidence>
<feature type="binding site" evidence="12">
    <location>
        <begin position="115"/>
        <end position="118"/>
    </location>
    <ligand>
        <name>substrate</name>
    </ligand>
</feature>
<evidence type="ECO:0000256" key="6">
    <source>
        <dbReference type="ARBA" id="ARBA00022723"/>
    </source>
</evidence>
<dbReference type="Gene3D" id="3.40.190.80">
    <property type="match status" value="1"/>
</dbReference>
<reference evidence="16 17" key="1">
    <citation type="submission" date="2019-02" db="EMBL/GenBank/DDBJ databases">
        <title>Deep-cultivation of Planctomycetes and their phenomic and genomic characterization uncovers novel biology.</title>
        <authorList>
            <person name="Wiegand S."/>
            <person name="Jogler M."/>
            <person name="Boedeker C."/>
            <person name="Pinto D."/>
            <person name="Vollmers J."/>
            <person name="Rivas-Marin E."/>
            <person name="Kohn T."/>
            <person name="Peeters S.H."/>
            <person name="Heuer A."/>
            <person name="Rast P."/>
            <person name="Oberbeckmann S."/>
            <person name="Bunk B."/>
            <person name="Jeske O."/>
            <person name="Meyerdierks A."/>
            <person name="Storesund J.E."/>
            <person name="Kallscheuer N."/>
            <person name="Luecker S."/>
            <person name="Lage O.M."/>
            <person name="Pohl T."/>
            <person name="Merkel B.J."/>
            <person name="Hornburger P."/>
            <person name="Mueller R.-W."/>
            <person name="Bruemmer F."/>
            <person name="Labrenz M."/>
            <person name="Spormann A.M."/>
            <person name="Op Den Camp H."/>
            <person name="Overmann J."/>
            <person name="Amann R."/>
            <person name="Jetten M.S.M."/>
            <person name="Mascher T."/>
            <person name="Medema M.H."/>
            <person name="Devos D.P."/>
            <person name="Kaster A.-K."/>
            <person name="Ovreas L."/>
            <person name="Rohde M."/>
            <person name="Galperin M.Y."/>
            <person name="Jogler C."/>
        </authorList>
    </citation>
    <scope>NUCLEOTIDE SEQUENCE [LARGE SCALE GENOMIC DNA]</scope>
    <source>
        <strain evidence="16 17">Enr8</strain>
    </source>
</reference>
<dbReference type="GO" id="GO:0005986">
    <property type="term" value="P:sucrose biosynthetic process"/>
    <property type="evidence" value="ECO:0007669"/>
    <property type="project" value="TreeGrafter"/>
</dbReference>
<comment type="caution">
    <text evidence="12">Lacks conserved residue(s) required for the propagation of feature annotation.</text>
</comment>
<feature type="domain" description="Fructose-1-6-bisphosphatase class 1 C-terminal" evidence="15">
    <location>
        <begin position="198"/>
        <end position="326"/>
    </location>
</feature>
<evidence type="ECO:0000256" key="13">
    <source>
        <dbReference type="RuleBase" id="RU000508"/>
    </source>
</evidence>
<dbReference type="GO" id="GO:0000287">
    <property type="term" value="F:magnesium ion binding"/>
    <property type="evidence" value="ECO:0007669"/>
    <property type="project" value="UniProtKB-UniRule"/>
</dbReference>
<dbReference type="PANTHER" id="PTHR11556:SF35">
    <property type="entry name" value="SEDOHEPTULOSE-1,7-BISPHOSPHATASE, CHLOROPLASTIC"/>
    <property type="match status" value="1"/>
</dbReference>
<dbReference type="InterPro" id="IPR020548">
    <property type="entry name" value="Fructose_bisphosphatase_AS"/>
</dbReference>
<gene>
    <name evidence="12 16" type="primary">fbp</name>
    <name evidence="16" type="ORF">Enr8_23750</name>
</gene>
<evidence type="ECO:0000256" key="4">
    <source>
        <dbReference type="ARBA" id="ARBA00013093"/>
    </source>
</evidence>
<comment type="similarity">
    <text evidence="3 12 13">Belongs to the FBPase class 1 family.</text>
</comment>
<feature type="binding site" evidence="12">
    <location>
        <position position="112"/>
    </location>
    <ligand>
        <name>Mg(2+)</name>
        <dbReference type="ChEBI" id="CHEBI:18420"/>
        <label>1</label>
    </ligand>
</feature>
<dbReference type="InterPro" id="IPR033391">
    <property type="entry name" value="FBPase_N"/>
</dbReference>
<comment type="pathway">
    <text evidence="2">Carbohydrate biosynthesis; Calvin cycle.</text>
</comment>
<dbReference type="Pfam" id="PF18913">
    <property type="entry name" value="FBPase_C"/>
    <property type="match status" value="1"/>
</dbReference>
<dbReference type="PANTHER" id="PTHR11556">
    <property type="entry name" value="FRUCTOSE-1,6-BISPHOSPHATASE-RELATED"/>
    <property type="match status" value="1"/>
</dbReference>
<keyword evidence="6 12" id="KW-0479">Metal-binding</keyword>
<dbReference type="RefSeq" id="WP_222434853.1">
    <property type="nucleotide sequence ID" value="NZ_SJPF01000002.1"/>
</dbReference>
<feature type="binding site" evidence="12">
    <location>
        <position position="115"/>
    </location>
    <ligand>
        <name>Mg(2+)</name>
        <dbReference type="ChEBI" id="CHEBI:18420"/>
        <label>2</label>
    </ligand>
</feature>
<feature type="binding site" evidence="12">
    <location>
        <position position="269"/>
    </location>
    <ligand>
        <name>substrate</name>
    </ligand>
</feature>
<dbReference type="SUPFAM" id="SSF56655">
    <property type="entry name" value="Carbohydrate phosphatase"/>
    <property type="match status" value="1"/>
</dbReference>
<evidence type="ECO:0000256" key="11">
    <source>
        <dbReference type="ARBA" id="ARBA00081210"/>
    </source>
</evidence>
<feature type="binding site" evidence="12">
    <location>
        <position position="114"/>
    </location>
    <ligand>
        <name>Mg(2+)</name>
        <dbReference type="ChEBI" id="CHEBI:18420"/>
        <label>1</label>
    </ligand>
</feature>
<dbReference type="HAMAP" id="MF_01855">
    <property type="entry name" value="FBPase_class1"/>
    <property type="match status" value="1"/>
</dbReference>
<dbReference type="Gene3D" id="3.30.540.10">
    <property type="entry name" value="Fructose-1,6-Bisphosphatase, subunit A, domain 1"/>
    <property type="match status" value="1"/>
</dbReference>
<dbReference type="GO" id="GO:0005829">
    <property type="term" value="C:cytosol"/>
    <property type="evidence" value="ECO:0007669"/>
    <property type="project" value="TreeGrafter"/>
</dbReference>
<dbReference type="PIRSF" id="PIRSF500210">
    <property type="entry name" value="FBPtase"/>
    <property type="match status" value="1"/>
</dbReference>
<evidence type="ECO:0000259" key="14">
    <source>
        <dbReference type="Pfam" id="PF00316"/>
    </source>
</evidence>
<dbReference type="FunFam" id="3.30.540.10:FF:000002">
    <property type="entry name" value="Fructose-1,6-bisphosphatase class 1"/>
    <property type="match status" value="1"/>
</dbReference>
<dbReference type="PRINTS" id="PR00115">
    <property type="entry name" value="F16BPHPHTASE"/>
</dbReference>
<comment type="catalytic activity">
    <reaction evidence="1 12">
        <text>beta-D-fructose 1,6-bisphosphate + H2O = beta-D-fructose 6-phosphate + phosphate</text>
        <dbReference type="Rhea" id="RHEA:11064"/>
        <dbReference type="ChEBI" id="CHEBI:15377"/>
        <dbReference type="ChEBI" id="CHEBI:32966"/>
        <dbReference type="ChEBI" id="CHEBI:43474"/>
        <dbReference type="ChEBI" id="CHEBI:57634"/>
        <dbReference type="EC" id="3.1.3.11"/>
    </reaction>
</comment>
<feature type="binding site" evidence="12">
    <location>
        <position position="275"/>
    </location>
    <ligand>
        <name>Mg(2+)</name>
        <dbReference type="ChEBI" id="CHEBI:18420"/>
        <label>2</label>
    </ligand>
</feature>
<dbReference type="CDD" id="cd00354">
    <property type="entry name" value="FBPase"/>
    <property type="match status" value="1"/>
</dbReference>
<keyword evidence="8 12" id="KW-0460">Magnesium</keyword>
<keyword evidence="7 12" id="KW-0378">Hydrolase</keyword>
<dbReference type="Pfam" id="PF00316">
    <property type="entry name" value="FBPase"/>
    <property type="match status" value="1"/>
</dbReference>
<dbReference type="InterPro" id="IPR000146">
    <property type="entry name" value="FBPase_class-1"/>
</dbReference>
<evidence type="ECO:0000256" key="7">
    <source>
        <dbReference type="ARBA" id="ARBA00022801"/>
    </source>
</evidence>
<keyword evidence="9 12" id="KW-0119">Carbohydrate metabolism</keyword>
<organism evidence="16 17">
    <name type="scientific">Blastopirellula retiformator</name>
    <dbReference type="NCBI Taxonomy" id="2527970"/>
    <lineage>
        <taxon>Bacteria</taxon>
        <taxon>Pseudomonadati</taxon>
        <taxon>Planctomycetota</taxon>
        <taxon>Planctomycetia</taxon>
        <taxon>Pirellulales</taxon>
        <taxon>Pirellulaceae</taxon>
        <taxon>Blastopirellula</taxon>
    </lineage>
</organism>
<dbReference type="EC" id="3.1.3.11" evidence="4 12"/>
<dbReference type="GO" id="GO:0006000">
    <property type="term" value="P:fructose metabolic process"/>
    <property type="evidence" value="ECO:0007669"/>
    <property type="project" value="TreeGrafter"/>
</dbReference>
<evidence type="ECO:0000256" key="10">
    <source>
        <dbReference type="ARBA" id="ARBA00072069"/>
    </source>
</evidence>
<dbReference type="Proteomes" id="UP000318878">
    <property type="component" value="Unassembled WGS sequence"/>
</dbReference>
<dbReference type="AlphaFoldDB" id="A0A5C5VAT0"/>
<dbReference type="InterPro" id="IPR028343">
    <property type="entry name" value="FBPtase"/>
</dbReference>
<keyword evidence="5 12" id="KW-0963">Cytoplasm</keyword>
<evidence type="ECO:0000256" key="5">
    <source>
        <dbReference type="ARBA" id="ARBA00022490"/>
    </source>
</evidence>
<dbReference type="FunFam" id="3.40.190.80:FF:000001">
    <property type="entry name" value="Fructose-1,6-bisphosphatase class 1"/>
    <property type="match status" value="1"/>
</dbReference>
<evidence type="ECO:0000259" key="15">
    <source>
        <dbReference type="Pfam" id="PF18913"/>
    </source>
</evidence>
<feature type="binding site" evidence="12">
    <location>
        <position position="90"/>
    </location>
    <ligand>
        <name>Mg(2+)</name>
        <dbReference type="ChEBI" id="CHEBI:18420"/>
        <label>1</label>
    </ligand>
</feature>
<evidence type="ECO:0000256" key="8">
    <source>
        <dbReference type="ARBA" id="ARBA00022842"/>
    </source>
</evidence>
<proteinExistence type="inferred from homology"/>
<evidence type="ECO:0000313" key="16">
    <source>
        <dbReference type="EMBL" id="TWT34959.1"/>
    </source>
</evidence>
<dbReference type="EMBL" id="SJPF01000002">
    <property type="protein sequence ID" value="TWT34959.1"/>
    <property type="molecule type" value="Genomic_DNA"/>
</dbReference>
<evidence type="ECO:0000313" key="17">
    <source>
        <dbReference type="Proteomes" id="UP000318878"/>
    </source>
</evidence>
<evidence type="ECO:0000256" key="1">
    <source>
        <dbReference type="ARBA" id="ARBA00001273"/>
    </source>
</evidence>
<dbReference type="PIRSF" id="PIRSF000904">
    <property type="entry name" value="FBPtase_SBPase"/>
    <property type="match status" value="1"/>
</dbReference>
<evidence type="ECO:0000256" key="9">
    <source>
        <dbReference type="ARBA" id="ARBA00023277"/>
    </source>
</evidence>
<comment type="subcellular location">
    <subcellularLocation>
        <location evidence="12">Cytoplasm</location>
    </subcellularLocation>
</comment>